<dbReference type="GO" id="GO:0015074">
    <property type="term" value="P:DNA integration"/>
    <property type="evidence" value="ECO:0007669"/>
    <property type="project" value="UniProtKB-KW"/>
</dbReference>
<protein>
    <submittedName>
        <fullName evidence="7">Site-specific recombinase XerD</fullName>
    </submittedName>
</protein>
<evidence type="ECO:0000256" key="5">
    <source>
        <dbReference type="SAM" id="MobiDB-lite"/>
    </source>
</evidence>
<dbReference type="InterPro" id="IPR025166">
    <property type="entry name" value="Integrase_DNA_bind_dom"/>
</dbReference>
<reference evidence="7 8" key="1">
    <citation type="submission" date="2016-10" db="EMBL/GenBank/DDBJ databases">
        <authorList>
            <person name="de Groot N.N."/>
        </authorList>
    </citation>
    <scope>NUCLEOTIDE SEQUENCE [LARGE SCALE GENOMIC DNA]</scope>
    <source>
        <strain evidence="7 8">DSM 27842</strain>
    </source>
</reference>
<dbReference type="PANTHER" id="PTHR30629:SF2">
    <property type="entry name" value="PROPHAGE INTEGRASE INTS-RELATED"/>
    <property type="match status" value="1"/>
</dbReference>
<evidence type="ECO:0000256" key="4">
    <source>
        <dbReference type="ARBA" id="ARBA00023172"/>
    </source>
</evidence>
<keyword evidence="2" id="KW-0229">DNA integration</keyword>
<keyword evidence="3" id="KW-0238">DNA-binding</keyword>
<dbReference type="PROSITE" id="PS51898">
    <property type="entry name" value="TYR_RECOMBINASE"/>
    <property type="match status" value="1"/>
</dbReference>
<accession>A0A1H8VZM0</accession>
<proteinExistence type="inferred from homology"/>
<dbReference type="InterPro" id="IPR002104">
    <property type="entry name" value="Integrase_catalytic"/>
</dbReference>
<name>A0A1H8VZM0_9RHOB</name>
<dbReference type="CDD" id="cd00796">
    <property type="entry name" value="INT_Rci_Hp1_C"/>
    <property type="match status" value="1"/>
</dbReference>
<feature type="domain" description="Tyr recombinase" evidence="6">
    <location>
        <begin position="220"/>
        <end position="397"/>
    </location>
</feature>
<dbReference type="InterPro" id="IPR011010">
    <property type="entry name" value="DNA_brk_join_enz"/>
</dbReference>
<keyword evidence="8" id="KW-1185">Reference proteome</keyword>
<evidence type="ECO:0000256" key="3">
    <source>
        <dbReference type="ARBA" id="ARBA00023125"/>
    </source>
</evidence>
<dbReference type="STRING" id="569882.SAMN04490248_13815"/>
<dbReference type="InterPro" id="IPR050808">
    <property type="entry name" value="Phage_Integrase"/>
</dbReference>
<feature type="region of interest" description="Disordered" evidence="5">
    <location>
        <begin position="163"/>
        <end position="182"/>
    </location>
</feature>
<comment type="similarity">
    <text evidence="1">Belongs to the 'phage' integrase family.</text>
</comment>
<dbReference type="InterPro" id="IPR013762">
    <property type="entry name" value="Integrase-like_cat_sf"/>
</dbReference>
<dbReference type="Gene3D" id="1.10.150.130">
    <property type="match status" value="1"/>
</dbReference>
<dbReference type="OrthoDB" id="6388170at2"/>
<dbReference type="SUPFAM" id="SSF56349">
    <property type="entry name" value="DNA breaking-rejoining enzymes"/>
    <property type="match status" value="1"/>
</dbReference>
<gene>
    <name evidence="7" type="ORF">SAMN04490248_13815</name>
</gene>
<dbReference type="InterPro" id="IPR010998">
    <property type="entry name" value="Integrase_recombinase_N"/>
</dbReference>
<evidence type="ECO:0000259" key="6">
    <source>
        <dbReference type="PROSITE" id="PS51898"/>
    </source>
</evidence>
<dbReference type="GO" id="GO:0003677">
    <property type="term" value="F:DNA binding"/>
    <property type="evidence" value="ECO:0007669"/>
    <property type="project" value="UniProtKB-KW"/>
</dbReference>
<organism evidence="7 8">
    <name type="scientific">Salinihabitans flavidus</name>
    <dbReference type="NCBI Taxonomy" id="569882"/>
    <lineage>
        <taxon>Bacteria</taxon>
        <taxon>Pseudomonadati</taxon>
        <taxon>Pseudomonadota</taxon>
        <taxon>Alphaproteobacteria</taxon>
        <taxon>Rhodobacterales</taxon>
        <taxon>Roseobacteraceae</taxon>
        <taxon>Salinihabitans</taxon>
    </lineage>
</organism>
<evidence type="ECO:0000313" key="7">
    <source>
        <dbReference type="EMBL" id="SEP20816.1"/>
    </source>
</evidence>
<feature type="compositionally biased region" description="Basic residues" evidence="5">
    <location>
        <begin position="163"/>
        <end position="177"/>
    </location>
</feature>
<dbReference type="GO" id="GO:0006310">
    <property type="term" value="P:DNA recombination"/>
    <property type="evidence" value="ECO:0007669"/>
    <property type="project" value="UniProtKB-KW"/>
</dbReference>
<evidence type="ECO:0000256" key="1">
    <source>
        <dbReference type="ARBA" id="ARBA00008857"/>
    </source>
</evidence>
<sequence>MANRLKLNEKLLREAEPKPGVSYQIFDTEVIGFSARVQSSGARTFTIDYRFGGRQRRMTIGRWPDWSVTAARARAKELRRAVDEGRDPLALKEDLREAPRVSDMIDRYIREHLPKLAPANAGDQVSMLQKMVKPAWGNRLVTDITKSDVAKFLDFVAEGRPRPCKARPNNRARKLQGHKPTPVRANRMGEVLRKMFTLAIEWEWCEANPAQGFHRRIEQARERFLSPEELTRLAAVLDSAEDQRAASIIRMCMLTGARVGEVRTARFEQFNLDYAIWSKPASITKQRKIHRVPVSQDVVAIVRQRQLVVPRGNPWLFPSDTAIGKPVHDVRRFWGTVQREAELTDVRIHDLRHTFASLLVSGGASLEIIGRLLGHSQMQTTQRYAHLMESPLRAGVDTVASIFRPRPQLVHDAVNDQKSA</sequence>
<dbReference type="PANTHER" id="PTHR30629">
    <property type="entry name" value="PROPHAGE INTEGRASE"/>
    <property type="match status" value="1"/>
</dbReference>
<dbReference type="Pfam" id="PF13356">
    <property type="entry name" value="Arm-DNA-bind_3"/>
    <property type="match status" value="1"/>
</dbReference>
<evidence type="ECO:0000313" key="8">
    <source>
        <dbReference type="Proteomes" id="UP000198893"/>
    </source>
</evidence>
<dbReference type="InterPro" id="IPR038488">
    <property type="entry name" value="Integrase_DNA-bd_sf"/>
</dbReference>
<evidence type="ECO:0000256" key="2">
    <source>
        <dbReference type="ARBA" id="ARBA00022908"/>
    </source>
</evidence>
<dbReference type="Proteomes" id="UP000198893">
    <property type="component" value="Unassembled WGS sequence"/>
</dbReference>
<dbReference type="RefSeq" id="WP_093120549.1">
    <property type="nucleotide sequence ID" value="NZ_FODS01000038.1"/>
</dbReference>
<dbReference type="AlphaFoldDB" id="A0A1H8VZM0"/>
<dbReference type="Gene3D" id="3.30.160.390">
    <property type="entry name" value="Integrase, DNA-binding domain"/>
    <property type="match status" value="1"/>
</dbReference>
<dbReference type="Gene3D" id="1.10.443.10">
    <property type="entry name" value="Intergrase catalytic core"/>
    <property type="match status" value="1"/>
</dbReference>
<dbReference type="Pfam" id="PF00589">
    <property type="entry name" value="Phage_integrase"/>
    <property type="match status" value="1"/>
</dbReference>
<keyword evidence="4" id="KW-0233">DNA recombination</keyword>
<dbReference type="EMBL" id="FODS01000038">
    <property type="protein sequence ID" value="SEP20816.1"/>
    <property type="molecule type" value="Genomic_DNA"/>
</dbReference>